<keyword evidence="1" id="KW-0812">Transmembrane</keyword>
<proteinExistence type="predicted"/>
<comment type="caution">
    <text evidence="2">The sequence shown here is derived from an EMBL/GenBank/DDBJ whole genome shotgun (WGS) entry which is preliminary data.</text>
</comment>
<keyword evidence="1" id="KW-1133">Transmembrane helix</keyword>
<dbReference type="InterPro" id="IPR004761">
    <property type="entry name" value="Spore_GerAB"/>
</dbReference>
<dbReference type="GO" id="GO:0016020">
    <property type="term" value="C:membrane"/>
    <property type="evidence" value="ECO:0007669"/>
    <property type="project" value="InterPro"/>
</dbReference>
<protein>
    <submittedName>
        <fullName evidence="2">Uncharacterized protein</fullName>
    </submittedName>
</protein>
<evidence type="ECO:0000256" key="1">
    <source>
        <dbReference type="SAM" id="Phobius"/>
    </source>
</evidence>
<feature type="transmembrane region" description="Helical" evidence="1">
    <location>
        <begin position="39"/>
        <end position="59"/>
    </location>
</feature>
<gene>
    <name evidence="2" type="ORF">DW723_07965</name>
</gene>
<dbReference type="Pfam" id="PF03845">
    <property type="entry name" value="Spore_permease"/>
    <property type="match status" value="1"/>
</dbReference>
<dbReference type="EMBL" id="QSKO01000009">
    <property type="protein sequence ID" value="RHE75621.1"/>
    <property type="molecule type" value="Genomic_DNA"/>
</dbReference>
<name>A0A414KFW4_9FIRM</name>
<organism evidence="2 3">
    <name type="scientific">Blautia obeum</name>
    <dbReference type="NCBI Taxonomy" id="40520"/>
    <lineage>
        <taxon>Bacteria</taxon>
        <taxon>Bacillati</taxon>
        <taxon>Bacillota</taxon>
        <taxon>Clostridia</taxon>
        <taxon>Lachnospirales</taxon>
        <taxon>Lachnospiraceae</taxon>
        <taxon>Blautia</taxon>
    </lineage>
</organism>
<feature type="transmembrane region" description="Helical" evidence="1">
    <location>
        <begin position="106"/>
        <end position="129"/>
    </location>
</feature>
<feature type="transmembrane region" description="Helical" evidence="1">
    <location>
        <begin position="14"/>
        <end position="33"/>
    </location>
</feature>
<feature type="transmembrane region" description="Helical" evidence="1">
    <location>
        <begin position="80"/>
        <end position="100"/>
    </location>
</feature>
<reference evidence="2 3" key="1">
    <citation type="submission" date="2018-08" db="EMBL/GenBank/DDBJ databases">
        <title>A genome reference for cultivated species of the human gut microbiota.</title>
        <authorList>
            <person name="Zou Y."/>
            <person name="Xue W."/>
            <person name="Luo G."/>
        </authorList>
    </citation>
    <scope>NUCLEOTIDE SEQUENCE [LARGE SCALE GENOMIC DNA]</scope>
    <source>
        <strain evidence="2 3">AM27-32LB</strain>
    </source>
</reference>
<dbReference type="AlphaFoldDB" id="A0A414KFW4"/>
<evidence type="ECO:0000313" key="2">
    <source>
        <dbReference type="EMBL" id="RHE75621.1"/>
    </source>
</evidence>
<dbReference type="GO" id="GO:0009847">
    <property type="term" value="P:spore germination"/>
    <property type="evidence" value="ECO:0007669"/>
    <property type="project" value="InterPro"/>
</dbReference>
<accession>A0A414KFW4</accession>
<keyword evidence="1" id="KW-0472">Membrane</keyword>
<sequence>MKYAENNRISHRQLYHQIILSFLAPLLICIPGYNGEQGLSGAVGIMAAVLILLLYVFFLMRTSYCYADPVKIMGKLKGSLLGIFFLIYLIMTGVYILSLIEQIVPVWAVSGIATGWLIFWAVVVCAYGADHGMQRRGRMAGVSGGIFFICDHTYAAVVYRAGECRIFERNAAGKSIVGKGDRLQHV</sequence>
<evidence type="ECO:0000313" key="3">
    <source>
        <dbReference type="Proteomes" id="UP000283928"/>
    </source>
</evidence>
<dbReference type="Proteomes" id="UP000283928">
    <property type="component" value="Unassembled WGS sequence"/>
</dbReference>